<organism evidence="5 6">
    <name type="scientific">Daphnia galeata</name>
    <dbReference type="NCBI Taxonomy" id="27404"/>
    <lineage>
        <taxon>Eukaryota</taxon>
        <taxon>Metazoa</taxon>
        <taxon>Ecdysozoa</taxon>
        <taxon>Arthropoda</taxon>
        <taxon>Crustacea</taxon>
        <taxon>Branchiopoda</taxon>
        <taxon>Diplostraca</taxon>
        <taxon>Cladocera</taxon>
        <taxon>Anomopoda</taxon>
        <taxon>Daphniidae</taxon>
        <taxon>Daphnia</taxon>
    </lineage>
</organism>
<dbReference type="GO" id="GO:0005737">
    <property type="term" value="C:cytoplasm"/>
    <property type="evidence" value="ECO:0007669"/>
    <property type="project" value="TreeGrafter"/>
</dbReference>
<dbReference type="Pfam" id="PF00560">
    <property type="entry name" value="LRR_1"/>
    <property type="match status" value="1"/>
</dbReference>
<dbReference type="Gene3D" id="3.80.10.10">
    <property type="entry name" value="Ribonuclease Inhibitor"/>
    <property type="match status" value="1"/>
</dbReference>
<gene>
    <name evidence="5" type="ORF">DGAL_LOCUS1723</name>
</gene>
<reference evidence="5" key="1">
    <citation type="submission" date="2021-11" db="EMBL/GenBank/DDBJ databases">
        <authorList>
            <person name="Schell T."/>
        </authorList>
    </citation>
    <scope>NUCLEOTIDE SEQUENCE</scope>
    <source>
        <strain evidence="5">M5</strain>
    </source>
</reference>
<comment type="caution">
    <text evidence="5">The sequence shown here is derived from an EMBL/GenBank/DDBJ whole genome shotgun (WGS) entry which is preliminary data.</text>
</comment>
<dbReference type="InterPro" id="IPR003591">
    <property type="entry name" value="Leu-rich_rpt_typical-subtyp"/>
</dbReference>
<evidence type="ECO:0000313" key="5">
    <source>
        <dbReference type="EMBL" id="CAH0099578.1"/>
    </source>
</evidence>
<protein>
    <recommendedName>
        <fullName evidence="4">PIF1/LRR1 pleckstrin homology domain-containing protein</fullName>
    </recommendedName>
</protein>
<dbReference type="PANTHER" id="PTHR48051">
    <property type="match status" value="1"/>
</dbReference>
<dbReference type="InterPro" id="IPR050216">
    <property type="entry name" value="LRR_domain-containing"/>
</dbReference>
<keyword evidence="6" id="KW-1185">Reference proteome</keyword>
<dbReference type="PROSITE" id="PS51450">
    <property type="entry name" value="LRR"/>
    <property type="match status" value="2"/>
</dbReference>
<accession>A0A8J2REX1</accession>
<dbReference type="OrthoDB" id="17912at2759"/>
<keyword evidence="1" id="KW-0433">Leucine-rich repeat</keyword>
<dbReference type="InterPro" id="IPR001611">
    <property type="entry name" value="Leu-rich_rpt"/>
</dbReference>
<keyword evidence="2" id="KW-0677">Repeat</keyword>
<dbReference type="InterPro" id="IPR032675">
    <property type="entry name" value="LRR_dom_sf"/>
</dbReference>
<evidence type="ECO:0000256" key="3">
    <source>
        <dbReference type="ARBA" id="ARBA00023242"/>
    </source>
</evidence>
<feature type="domain" description="PIF1/LRR1 pleckstrin homology" evidence="4">
    <location>
        <begin position="1"/>
        <end position="103"/>
    </location>
</feature>
<dbReference type="SUPFAM" id="SSF52058">
    <property type="entry name" value="L domain-like"/>
    <property type="match status" value="1"/>
</dbReference>
<dbReference type="SMART" id="SM00369">
    <property type="entry name" value="LRR_TYP"/>
    <property type="match status" value="4"/>
</dbReference>
<dbReference type="SMART" id="SM00364">
    <property type="entry name" value="LRR_BAC"/>
    <property type="match status" value="4"/>
</dbReference>
<evidence type="ECO:0000259" key="4">
    <source>
        <dbReference type="Pfam" id="PF25344"/>
    </source>
</evidence>
<keyword evidence="3" id="KW-0539">Nucleus</keyword>
<proteinExistence type="predicted"/>
<dbReference type="Pfam" id="PF25344">
    <property type="entry name" value="PH_LRR1"/>
    <property type="match status" value="1"/>
</dbReference>
<dbReference type="PANTHER" id="PTHR48051:SF1">
    <property type="entry name" value="RAS SUPPRESSOR PROTEIN 1"/>
    <property type="match status" value="1"/>
</dbReference>
<dbReference type="AlphaFoldDB" id="A0A8J2REX1"/>
<name>A0A8J2REX1_9CRUS</name>
<evidence type="ECO:0000313" key="6">
    <source>
        <dbReference type="Proteomes" id="UP000789390"/>
    </source>
</evidence>
<dbReference type="Proteomes" id="UP000789390">
    <property type="component" value="Unassembled WGS sequence"/>
</dbReference>
<dbReference type="InterPro" id="IPR057437">
    <property type="entry name" value="PIF1/LRR1_PH"/>
</dbReference>
<evidence type="ECO:0000256" key="2">
    <source>
        <dbReference type="ARBA" id="ARBA00022737"/>
    </source>
</evidence>
<sequence length="405" mass="44981">MQLNCKVNVVNRLLPSAGQSGPSRLVWSNITLTENKSFVVELSLATARNKAGMKYKVTNNIEQIFSKFVSQGKLTLRFRQPAHDLCLSGEVKHMEKILAIVKGEVSQLKKGTLCPLLSNCTNKVVIPKTKLSILSRADYPVTTCFPETLTSLKISGIALKKFDRRLLYLKALEILDLSSNQITILPDSIHNLAKLKQLHLSHNEIKVLPSTFINSARVTCLDISHNQLGMIPSCISRVSGLQILKLDHNKIRSLPSTISKLRRLRTLTISSNEIRTLPESFQTLTLDHIDVFGNPFEKVQQEITLNPEDLTLKVATLRAISAKSTIKFKLKYTEEDLPATLITYLHESSTVCPCGKLCIDDGLAADGEINLFRVSGSVSGEKIVPMKMTLCNPACFQRFALKVVS</sequence>
<evidence type="ECO:0000256" key="1">
    <source>
        <dbReference type="ARBA" id="ARBA00022614"/>
    </source>
</evidence>
<dbReference type="EMBL" id="CAKKLH010000022">
    <property type="protein sequence ID" value="CAH0099578.1"/>
    <property type="molecule type" value="Genomic_DNA"/>
</dbReference>
<dbReference type="Pfam" id="PF13855">
    <property type="entry name" value="LRR_8"/>
    <property type="match status" value="2"/>
</dbReference>